<keyword evidence="4" id="KW-1185">Reference proteome</keyword>
<feature type="compositionally biased region" description="Basic and acidic residues" evidence="2">
    <location>
        <begin position="173"/>
        <end position="184"/>
    </location>
</feature>
<comment type="subcellular location">
    <subcellularLocation>
        <location evidence="1">Cytoplasm</location>
        <location evidence="1">Cytoskeleton</location>
        <location evidence="1">Cilium axoneme</location>
    </subcellularLocation>
</comment>
<feature type="non-terminal residue" evidence="3">
    <location>
        <position position="1"/>
    </location>
</feature>
<dbReference type="AlphaFoldDB" id="A0AAE0FXD8"/>
<reference evidence="3 4" key="1">
    <citation type="journal article" date="2015" name="Genome Biol. Evol.">
        <title>Comparative Genomics of a Bacterivorous Green Alga Reveals Evolutionary Causalities and Consequences of Phago-Mixotrophic Mode of Nutrition.</title>
        <authorList>
            <person name="Burns J.A."/>
            <person name="Paasch A."/>
            <person name="Narechania A."/>
            <person name="Kim E."/>
        </authorList>
    </citation>
    <scope>NUCLEOTIDE SEQUENCE [LARGE SCALE GENOMIC DNA]</scope>
    <source>
        <strain evidence="3 4">PLY_AMNH</strain>
    </source>
</reference>
<feature type="compositionally biased region" description="Acidic residues" evidence="2">
    <location>
        <begin position="21"/>
        <end position="41"/>
    </location>
</feature>
<organism evidence="3 4">
    <name type="scientific">Cymbomonas tetramitiformis</name>
    <dbReference type="NCBI Taxonomy" id="36881"/>
    <lineage>
        <taxon>Eukaryota</taxon>
        <taxon>Viridiplantae</taxon>
        <taxon>Chlorophyta</taxon>
        <taxon>Pyramimonadophyceae</taxon>
        <taxon>Pyramimonadales</taxon>
        <taxon>Pyramimonadaceae</taxon>
        <taxon>Cymbomonas</taxon>
    </lineage>
</organism>
<dbReference type="InterPro" id="IPR032675">
    <property type="entry name" value="LRR_dom_sf"/>
</dbReference>
<name>A0AAE0FXD8_9CHLO</name>
<dbReference type="GO" id="GO:0005930">
    <property type="term" value="C:axoneme"/>
    <property type="evidence" value="ECO:0007669"/>
    <property type="project" value="UniProtKB-SubCell"/>
</dbReference>
<feature type="non-terminal residue" evidence="3">
    <location>
        <position position="184"/>
    </location>
</feature>
<dbReference type="EMBL" id="LGRX02012475">
    <property type="protein sequence ID" value="KAK3267330.1"/>
    <property type="molecule type" value="Genomic_DNA"/>
</dbReference>
<evidence type="ECO:0000256" key="1">
    <source>
        <dbReference type="ARBA" id="ARBA00004430"/>
    </source>
</evidence>
<comment type="caution">
    <text evidence="3">The sequence shown here is derived from an EMBL/GenBank/DDBJ whole genome shotgun (WGS) entry which is preliminary data.</text>
</comment>
<feature type="region of interest" description="Disordered" evidence="2">
    <location>
        <begin position="165"/>
        <end position="184"/>
    </location>
</feature>
<proteinExistence type="predicted"/>
<dbReference type="Gene3D" id="3.80.10.10">
    <property type="entry name" value="Ribonuclease Inhibitor"/>
    <property type="match status" value="1"/>
</dbReference>
<feature type="region of interest" description="Disordered" evidence="2">
    <location>
        <begin position="1"/>
        <end position="100"/>
    </location>
</feature>
<sequence length="184" mass="18227">AEAEAGEPDGANAADEAQAGETDDTNAADEAEAGEPDDANAADEAGAGEPDDANAADEAGAGEPDDASAADEAGAGEPDDASAADEAGTGEPDGSTAGGEVVMLEAAAKKDWSEILRGSTKFVLRDNKLGPEGAGKLAEALMSENCKLQHLDLQVMSVAKEACRGSQGGRAGAQREMHGAETDA</sequence>
<evidence type="ECO:0000256" key="2">
    <source>
        <dbReference type="SAM" id="MobiDB-lite"/>
    </source>
</evidence>
<dbReference type="Proteomes" id="UP001190700">
    <property type="component" value="Unassembled WGS sequence"/>
</dbReference>
<gene>
    <name evidence="3" type="ORF">CYMTET_24105</name>
</gene>
<evidence type="ECO:0000313" key="4">
    <source>
        <dbReference type="Proteomes" id="UP001190700"/>
    </source>
</evidence>
<protein>
    <submittedName>
        <fullName evidence="3">Uncharacterized protein</fullName>
    </submittedName>
</protein>
<evidence type="ECO:0000313" key="3">
    <source>
        <dbReference type="EMBL" id="KAK3267330.1"/>
    </source>
</evidence>
<accession>A0AAE0FXD8</accession>